<evidence type="ECO:0000256" key="1">
    <source>
        <dbReference type="SAM" id="MobiDB-lite"/>
    </source>
</evidence>
<feature type="compositionally biased region" description="Polar residues" evidence="1">
    <location>
        <begin position="174"/>
        <end position="184"/>
    </location>
</feature>
<keyword evidence="3" id="KW-1185">Reference proteome</keyword>
<dbReference type="PANTHER" id="PTHR38013">
    <property type="entry name" value="GLYCOPROTEIN/POLYSACCHARIDE METABOLISM"/>
    <property type="match status" value="1"/>
</dbReference>
<comment type="caution">
    <text evidence="2">The sequence shown here is derived from an EMBL/GenBank/DDBJ whole genome shotgun (WGS) entry which is preliminary data.</text>
</comment>
<keyword evidence="2" id="KW-0449">Lipoprotein</keyword>
<dbReference type="InterPro" id="IPR039366">
    <property type="entry name" value="Pilotin"/>
</dbReference>
<sequence>MKFWHTLGYVTLSMALTACVEKGNQGVSPETGTPVAAASGQRPVLALPAVSGTVNIRQRIALPADAVLTVTLSDASLSDAPSKVIGQRVTRTEGKQAPFAFTLPYNPADIQPHARILLSAAIAINNRVVMVTENVLPAVVNGVNHADLVLVPVESVPLPVHRTEASAPAPSKMLPSSQPVQPFQ</sequence>
<dbReference type="Proteomes" id="UP001309705">
    <property type="component" value="Unassembled WGS sequence"/>
</dbReference>
<dbReference type="EMBL" id="JAYWTM010000004">
    <property type="protein sequence ID" value="MEC5342323.1"/>
    <property type="molecule type" value="Genomic_DNA"/>
</dbReference>
<gene>
    <name evidence="2" type="ORF">VSX58_06835</name>
</gene>
<dbReference type="RefSeq" id="WP_327617433.1">
    <property type="nucleotide sequence ID" value="NZ_JAYWTM010000004.1"/>
</dbReference>
<feature type="region of interest" description="Disordered" evidence="1">
    <location>
        <begin position="164"/>
        <end position="184"/>
    </location>
</feature>
<dbReference type="PANTHER" id="PTHR38013:SF1">
    <property type="entry name" value="GLYCOPROTEIN_POLYSACCHARIDE METABOLISM"/>
    <property type="match status" value="1"/>
</dbReference>
<accession>A0ABU6JNL5</accession>
<evidence type="ECO:0000313" key="2">
    <source>
        <dbReference type="EMBL" id="MEC5342323.1"/>
    </source>
</evidence>
<organism evidence="2 3">
    <name type="scientific">Brenneria populi</name>
    <dbReference type="NCBI Taxonomy" id="1505588"/>
    <lineage>
        <taxon>Bacteria</taxon>
        <taxon>Pseudomonadati</taxon>
        <taxon>Pseudomonadota</taxon>
        <taxon>Gammaproteobacteria</taxon>
        <taxon>Enterobacterales</taxon>
        <taxon>Pectobacteriaceae</taxon>
        <taxon>Brenneria</taxon>
    </lineage>
</organism>
<dbReference type="Pfam" id="PF09619">
    <property type="entry name" value="YscW"/>
    <property type="match status" value="1"/>
</dbReference>
<evidence type="ECO:0000313" key="3">
    <source>
        <dbReference type="Proteomes" id="UP001309705"/>
    </source>
</evidence>
<dbReference type="InterPro" id="IPR053196">
    <property type="entry name" value="Lipoprotein_YbaY-like"/>
</dbReference>
<proteinExistence type="predicted"/>
<reference evidence="2 3" key="1">
    <citation type="journal article" date="2017" name="Int. J. Syst. Evol. Microbiol.">
        <title>Brenneria populi subsp. brevivirga subsp. nov. isolated from symptomatic bark of Populus x euramericana canker, and description of Brenneria populi subsp. populi subsp. nov.</title>
        <authorList>
            <person name="Zheng M.H."/>
            <person name="Piao C.G."/>
            <person name="Xue H."/>
            <person name="Guo M.W."/>
            <person name="Li Y."/>
        </authorList>
    </citation>
    <scope>NUCLEOTIDE SEQUENCE [LARGE SCALE GENOMIC DNA]</scope>
    <source>
        <strain evidence="2 3">D9-5</strain>
    </source>
</reference>
<dbReference type="PROSITE" id="PS51257">
    <property type="entry name" value="PROKAR_LIPOPROTEIN"/>
    <property type="match status" value="1"/>
</dbReference>
<name>A0ABU6JNL5_9GAMM</name>
<protein>
    <submittedName>
        <fullName evidence="2">YbaY family lipoprotein</fullName>
    </submittedName>
</protein>